<dbReference type="Proteomes" id="UP000272706">
    <property type="component" value="Unassembled WGS sequence"/>
</dbReference>
<protein>
    <submittedName>
        <fullName evidence="2">Uncharacterized protein</fullName>
    </submittedName>
</protein>
<keyword evidence="1" id="KW-0812">Transmembrane</keyword>
<sequence length="159" mass="18060">MDEIGSDGRLRHDIPMHVAKRLLLGLAGLFCIAVPTWELYRGVWPPNVVSPFFLLIILGAYAVGIPIALAAVFSPAVRWIVRRSRIDIVTRNPIFLRRYHFSPDDVADFSLRMIEWDSGDPTFRVVLTTVKGERFETRDFGTAATAEIFRDRIRSVFLG</sequence>
<evidence type="ECO:0000256" key="1">
    <source>
        <dbReference type="SAM" id="Phobius"/>
    </source>
</evidence>
<feature type="transmembrane region" description="Helical" evidence="1">
    <location>
        <begin position="52"/>
        <end position="81"/>
    </location>
</feature>
<keyword evidence="1" id="KW-1133">Transmembrane helix</keyword>
<keyword evidence="3" id="KW-1185">Reference proteome</keyword>
<evidence type="ECO:0000313" key="2">
    <source>
        <dbReference type="EMBL" id="RJT37549.1"/>
    </source>
</evidence>
<dbReference type="EMBL" id="QZWZ01000013">
    <property type="protein sequence ID" value="RJT37549.1"/>
    <property type="molecule type" value="Genomic_DNA"/>
</dbReference>
<dbReference type="AlphaFoldDB" id="A0A3A5KNJ8"/>
<organism evidence="2 3">
    <name type="scientific">Mesorhizobium waimense</name>
    <dbReference type="NCBI Taxonomy" id="1300307"/>
    <lineage>
        <taxon>Bacteria</taxon>
        <taxon>Pseudomonadati</taxon>
        <taxon>Pseudomonadota</taxon>
        <taxon>Alphaproteobacteria</taxon>
        <taxon>Hyphomicrobiales</taxon>
        <taxon>Phyllobacteriaceae</taxon>
        <taxon>Mesorhizobium</taxon>
    </lineage>
</organism>
<dbReference type="OrthoDB" id="5984584at2"/>
<proteinExistence type="predicted"/>
<dbReference type="RefSeq" id="WP_120015551.1">
    <property type="nucleotide sequence ID" value="NZ_QZWZ01000013.1"/>
</dbReference>
<evidence type="ECO:0000313" key="3">
    <source>
        <dbReference type="Proteomes" id="UP000272706"/>
    </source>
</evidence>
<keyword evidence="1" id="KW-0472">Membrane</keyword>
<feature type="transmembrane region" description="Helical" evidence="1">
    <location>
        <begin position="21"/>
        <end position="40"/>
    </location>
</feature>
<reference evidence="2 3" key="1">
    <citation type="submission" date="2018-09" db="EMBL/GenBank/DDBJ databases">
        <title>Mesorhizobium carmichaelinearum sp. nov. isolated from Carmichaelinea spp. root nodules in New Zealand.</title>
        <authorList>
            <person name="De Meyer S.E."/>
        </authorList>
    </citation>
    <scope>NUCLEOTIDE SEQUENCE [LARGE SCALE GENOMIC DNA]</scope>
    <source>
        <strain evidence="2 3">ICMP19557</strain>
    </source>
</reference>
<gene>
    <name evidence="2" type="ORF">D3227_18155</name>
</gene>
<accession>A0A3A5KNJ8</accession>
<comment type="caution">
    <text evidence="2">The sequence shown here is derived from an EMBL/GenBank/DDBJ whole genome shotgun (WGS) entry which is preliminary data.</text>
</comment>
<name>A0A3A5KNJ8_9HYPH</name>